<reference evidence="5 6" key="1">
    <citation type="submission" date="2016-01" db="EMBL/GenBank/DDBJ databases">
        <title>The new phylogeny of the genus Mycobacterium.</title>
        <authorList>
            <person name="Tarcisio F."/>
            <person name="Conor M."/>
            <person name="Antonella G."/>
            <person name="Elisabetta G."/>
            <person name="Giulia F.S."/>
            <person name="Sara T."/>
            <person name="Anna F."/>
            <person name="Clotilde B."/>
            <person name="Roberto B."/>
            <person name="Veronica D.S."/>
            <person name="Fabio R."/>
            <person name="Monica P."/>
            <person name="Olivier J."/>
            <person name="Enrico T."/>
            <person name="Nicola S."/>
        </authorList>
    </citation>
    <scope>NUCLEOTIDE SEQUENCE [LARGE SCALE GENOMIC DNA]</scope>
    <source>
        <strain evidence="5 6">DSM 44179</strain>
    </source>
</reference>
<dbReference type="CDD" id="cd06262">
    <property type="entry name" value="metallo-hydrolase-like_MBL-fold"/>
    <property type="match status" value="1"/>
</dbReference>
<dbReference type="RefSeq" id="WP_085094028.1">
    <property type="nucleotide sequence ID" value="NZ_AP022603.1"/>
</dbReference>
<evidence type="ECO:0000256" key="4">
    <source>
        <dbReference type="ARBA" id="ARBA00022833"/>
    </source>
</evidence>
<evidence type="ECO:0000313" key="5">
    <source>
        <dbReference type="EMBL" id="ORV06173.1"/>
    </source>
</evidence>
<dbReference type="Gene3D" id="3.60.15.10">
    <property type="entry name" value="Ribonuclease Z/Hydroxyacylglutathione hydrolase-like"/>
    <property type="match status" value="1"/>
</dbReference>
<dbReference type="Pfam" id="PF00753">
    <property type="entry name" value="Lactamase_B"/>
    <property type="match status" value="1"/>
</dbReference>
<keyword evidence="6" id="KW-1185">Reference proteome</keyword>
<dbReference type="Proteomes" id="UP000193484">
    <property type="component" value="Unassembled WGS sequence"/>
</dbReference>
<dbReference type="InterPro" id="IPR036866">
    <property type="entry name" value="RibonucZ/Hydroxyglut_hydro"/>
</dbReference>
<dbReference type="PANTHER" id="PTHR46233:SF3">
    <property type="entry name" value="HYDROXYACYLGLUTATHIONE HYDROLASE GLOC"/>
    <property type="match status" value="1"/>
</dbReference>
<dbReference type="OrthoDB" id="9802991at2"/>
<evidence type="ECO:0000313" key="6">
    <source>
        <dbReference type="Proteomes" id="UP000193484"/>
    </source>
</evidence>
<evidence type="ECO:0000256" key="1">
    <source>
        <dbReference type="ARBA" id="ARBA00001947"/>
    </source>
</evidence>
<dbReference type="SMART" id="SM00849">
    <property type="entry name" value="Lactamase_B"/>
    <property type="match status" value="1"/>
</dbReference>
<dbReference type="AlphaFoldDB" id="A0A1X1RHA3"/>
<keyword evidence="4" id="KW-0862">Zinc</keyword>
<dbReference type="SUPFAM" id="SSF56281">
    <property type="entry name" value="Metallo-hydrolase/oxidoreductase"/>
    <property type="match status" value="1"/>
</dbReference>
<dbReference type="InterPro" id="IPR051453">
    <property type="entry name" value="MBL_Glyoxalase_II"/>
</dbReference>
<name>A0A1X1RHA3_MYCFA</name>
<sequence>MLISGFATGLFDTNCYLLAAATNGPALVVDPGEDTVGTLEYYFAANDWTPAAVLLTHGHHGHSAAAYDLCAGWDIPVYLHRADRPLLAAGEFGEPDRVVEIDDGQLLRPAGIEVAVDLIGGHTPGSVAYRVRGGDDSGPVSVVFSGDTLLRRAVGHDCDAPGAESGPADLAELVAAIGAKLMVLHDDTVVLPGHGGATSIGAERRANPHLKDLTA</sequence>
<accession>A0A1X1RHA3</accession>
<dbReference type="GO" id="GO:0016787">
    <property type="term" value="F:hydrolase activity"/>
    <property type="evidence" value="ECO:0007669"/>
    <property type="project" value="UniProtKB-KW"/>
</dbReference>
<dbReference type="STRING" id="1793.AWC04_05750"/>
<dbReference type="InterPro" id="IPR001279">
    <property type="entry name" value="Metallo-B-lactamas"/>
</dbReference>
<keyword evidence="3" id="KW-0378">Hydrolase</keyword>
<dbReference type="PANTHER" id="PTHR46233">
    <property type="entry name" value="HYDROXYACYLGLUTATHIONE HYDROLASE GLOC"/>
    <property type="match status" value="1"/>
</dbReference>
<evidence type="ECO:0000256" key="2">
    <source>
        <dbReference type="ARBA" id="ARBA00022723"/>
    </source>
</evidence>
<proteinExistence type="predicted"/>
<organism evidence="5 6">
    <name type="scientific">Mycolicibacterium fallax</name>
    <name type="common">Mycobacterium fallax</name>
    <dbReference type="NCBI Taxonomy" id="1793"/>
    <lineage>
        <taxon>Bacteria</taxon>
        <taxon>Bacillati</taxon>
        <taxon>Actinomycetota</taxon>
        <taxon>Actinomycetes</taxon>
        <taxon>Mycobacteriales</taxon>
        <taxon>Mycobacteriaceae</taxon>
        <taxon>Mycolicibacterium</taxon>
    </lineage>
</organism>
<comment type="cofactor">
    <cofactor evidence="1">
        <name>Zn(2+)</name>
        <dbReference type="ChEBI" id="CHEBI:29105"/>
    </cofactor>
</comment>
<gene>
    <name evidence="5" type="ORF">AWC04_05750</name>
</gene>
<evidence type="ECO:0000256" key="3">
    <source>
        <dbReference type="ARBA" id="ARBA00022801"/>
    </source>
</evidence>
<keyword evidence="2" id="KW-0479">Metal-binding</keyword>
<comment type="caution">
    <text evidence="5">The sequence shown here is derived from an EMBL/GenBank/DDBJ whole genome shotgun (WGS) entry which is preliminary data.</text>
</comment>
<protein>
    <submittedName>
        <fullName evidence="5">Uncharacterized protein</fullName>
    </submittedName>
</protein>
<dbReference type="GO" id="GO:0046872">
    <property type="term" value="F:metal ion binding"/>
    <property type="evidence" value="ECO:0007669"/>
    <property type="project" value="UniProtKB-KW"/>
</dbReference>
<dbReference type="EMBL" id="LQOJ01000022">
    <property type="protein sequence ID" value="ORV06173.1"/>
    <property type="molecule type" value="Genomic_DNA"/>
</dbReference>